<gene>
    <name evidence="1" type="ORF">F0L46_02765</name>
</gene>
<name>A0A5B2VW13_9HYPH</name>
<dbReference type="Proteomes" id="UP000323142">
    <property type="component" value="Unassembled WGS sequence"/>
</dbReference>
<accession>A0A5B2VW13</accession>
<reference evidence="1 2" key="1">
    <citation type="submission" date="2019-09" db="EMBL/GenBank/DDBJ databases">
        <title>Salinarimonas rosea gen. nov., sp. nov., a new member of the a-2 subgroup of the Proteobacteria.</title>
        <authorList>
            <person name="Liu J."/>
        </authorList>
    </citation>
    <scope>NUCLEOTIDE SEQUENCE [LARGE SCALE GENOMIC DNA]</scope>
    <source>
        <strain evidence="1 2">BN140002</strain>
    </source>
</reference>
<evidence type="ECO:0000313" key="1">
    <source>
        <dbReference type="EMBL" id="KAA2242229.1"/>
    </source>
</evidence>
<sequence length="205" mass="21403">MEFDPVDALESPSVQRNREPILAVLRGVLPPTGLVLEVASGTGEHAVHLAGALPGLRWQPTDADPAALRSIAAHRARAGLPNLLPPIPLDAAGAWPADLRADAVVSINMIHIAPWAATHGLMAGAAAVLPPGGVLYLYGPFREDGVATAESNEAFDLDLRARDPAWGLRDLDAVAGLAERHGLALAERIAMPANNLSVVFRRAGG</sequence>
<protein>
    <submittedName>
        <fullName evidence="1">DUF938 domain-containing protein</fullName>
    </submittedName>
</protein>
<dbReference type="PANTHER" id="PTHR20974:SF0">
    <property type="entry name" value="UPF0585 PROTEIN CG18661"/>
    <property type="match status" value="1"/>
</dbReference>
<dbReference type="AlphaFoldDB" id="A0A5B2VW13"/>
<dbReference type="Pfam" id="PF06080">
    <property type="entry name" value="DUF938"/>
    <property type="match status" value="1"/>
</dbReference>
<proteinExistence type="predicted"/>
<dbReference type="SUPFAM" id="SSF53335">
    <property type="entry name" value="S-adenosyl-L-methionine-dependent methyltransferases"/>
    <property type="match status" value="1"/>
</dbReference>
<dbReference type="PANTHER" id="PTHR20974">
    <property type="entry name" value="UPF0585 PROTEIN CG18661"/>
    <property type="match status" value="1"/>
</dbReference>
<comment type="caution">
    <text evidence="1">The sequence shown here is derived from an EMBL/GenBank/DDBJ whole genome shotgun (WGS) entry which is preliminary data.</text>
</comment>
<evidence type="ECO:0000313" key="2">
    <source>
        <dbReference type="Proteomes" id="UP000323142"/>
    </source>
</evidence>
<dbReference type="InterPro" id="IPR010342">
    <property type="entry name" value="DUF938"/>
</dbReference>
<dbReference type="InterPro" id="IPR029063">
    <property type="entry name" value="SAM-dependent_MTases_sf"/>
</dbReference>
<dbReference type="Gene3D" id="3.40.50.150">
    <property type="entry name" value="Vaccinia Virus protein VP39"/>
    <property type="match status" value="1"/>
</dbReference>
<dbReference type="RefSeq" id="WP_149815500.1">
    <property type="nucleotide sequence ID" value="NZ_VUOA01000006.1"/>
</dbReference>
<keyword evidence="2" id="KW-1185">Reference proteome</keyword>
<dbReference type="EMBL" id="VUOA01000006">
    <property type="protein sequence ID" value="KAA2242229.1"/>
    <property type="molecule type" value="Genomic_DNA"/>
</dbReference>
<dbReference type="OrthoDB" id="5525831at2"/>
<organism evidence="1 2">
    <name type="scientific">Salinarimonas soli</name>
    <dbReference type="NCBI Taxonomy" id="1638099"/>
    <lineage>
        <taxon>Bacteria</taxon>
        <taxon>Pseudomonadati</taxon>
        <taxon>Pseudomonadota</taxon>
        <taxon>Alphaproteobacteria</taxon>
        <taxon>Hyphomicrobiales</taxon>
        <taxon>Salinarimonadaceae</taxon>
        <taxon>Salinarimonas</taxon>
    </lineage>
</organism>
<reference evidence="1 2" key="2">
    <citation type="submission" date="2019-09" db="EMBL/GenBank/DDBJ databases">
        <authorList>
            <person name="Jin C."/>
        </authorList>
    </citation>
    <scope>NUCLEOTIDE SEQUENCE [LARGE SCALE GENOMIC DNA]</scope>
    <source>
        <strain evidence="1 2">BN140002</strain>
    </source>
</reference>